<dbReference type="Pfam" id="PF00486">
    <property type="entry name" value="Trans_reg_C"/>
    <property type="match status" value="1"/>
</dbReference>
<dbReference type="InterPro" id="IPR011006">
    <property type="entry name" value="CheY-like_superfamily"/>
</dbReference>
<proteinExistence type="predicted"/>
<dbReference type="AlphaFoldDB" id="A0A7W8CY34"/>
<evidence type="ECO:0000259" key="8">
    <source>
        <dbReference type="PROSITE" id="PS50110"/>
    </source>
</evidence>
<dbReference type="InterPro" id="IPR039420">
    <property type="entry name" value="WalR-like"/>
</dbReference>
<dbReference type="InterPro" id="IPR001789">
    <property type="entry name" value="Sig_transdc_resp-reg_receiver"/>
</dbReference>
<dbReference type="InterPro" id="IPR016032">
    <property type="entry name" value="Sig_transdc_resp-reg_C-effctor"/>
</dbReference>
<keyword evidence="3" id="KW-0805">Transcription regulation</keyword>
<feature type="modified residue" description="4-aspartylphosphate" evidence="6">
    <location>
        <position position="51"/>
    </location>
</feature>
<evidence type="ECO:0000313" key="11">
    <source>
        <dbReference type="Proteomes" id="UP000539953"/>
    </source>
</evidence>
<sequence length="224" mass="25962">MNILVVEDEKNLATVICQMLKEEKWQTTAVYDGNDGADYALSGLYDCIIMDVMLPHKNGFEIVQEMRENKIETPVLMLSALDEVPDKVKGLNVGADDYMTKPFDRTELIARIRAMTRRKGEVVINDLDFADLTLELSTCELYCHEKHIHLSYKEFEIMKLLMEHPEMITTKEDLIVQVWGMDSEAIDNNVEVYISFLRKKLKFLKSKVTIKAIRRVGYRFEVSE</sequence>
<gene>
    <name evidence="10" type="ORF">HNQ47_000390</name>
</gene>
<dbReference type="PANTHER" id="PTHR48111">
    <property type="entry name" value="REGULATOR OF RPOS"/>
    <property type="match status" value="1"/>
</dbReference>
<keyword evidence="11" id="KW-1185">Reference proteome</keyword>
<dbReference type="PROSITE" id="PS50110">
    <property type="entry name" value="RESPONSE_REGULATORY"/>
    <property type="match status" value="1"/>
</dbReference>
<dbReference type="Proteomes" id="UP000539953">
    <property type="component" value="Unassembled WGS sequence"/>
</dbReference>
<dbReference type="EMBL" id="JACHHK010000001">
    <property type="protein sequence ID" value="MBB5182387.1"/>
    <property type="molecule type" value="Genomic_DNA"/>
</dbReference>
<dbReference type="SUPFAM" id="SSF46894">
    <property type="entry name" value="C-terminal effector domain of the bipartite response regulators"/>
    <property type="match status" value="1"/>
</dbReference>
<dbReference type="GO" id="GO:0000976">
    <property type="term" value="F:transcription cis-regulatory region binding"/>
    <property type="evidence" value="ECO:0007669"/>
    <property type="project" value="TreeGrafter"/>
</dbReference>
<evidence type="ECO:0000256" key="1">
    <source>
        <dbReference type="ARBA" id="ARBA00022553"/>
    </source>
</evidence>
<evidence type="ECO:0000256" key="3">
    <source>
        <dbReference type="ARBA" id="ARBA00023015"/>
    </source>
</evidence>
<evidence type="ECO:0000256" key="5">
    <source>
        <dbReference type="ARBA" id="ARBA00023163"/>
    </source>
</evidence>
<dbReference type="CDD" id="cd00383">
    <property type="entry name" value="trans_reg_C"/>
    <property type="match status" value="1"/>
</dbReference>
<dbReference type="SMART" id="SM00448">
    <property type="entry name" value="REC"/>
    <property type="match status" value="1"/>
</dbReference>
<dbReference type="Gene3D" id="1.10.10.10">
    <property type="entry name" value="Winged helix-like DNA-binding domain superfamily/Winged helix DNA-binding domain"/>
    <property type="match status" value="1"/>
</dbReference>
<keyword evidence="2" id="KW-0902">Two-component regulatory system</keyword>
<dbReference type="GO" id="GO:0000156">
    <property type="term" value="F:phosphorelay response regulator activity"/>
    <property type="evidence" value="ECO:0007669"/>
    <property type="project" value="TreeGrafter"/>
</dbReference>
<evidence type="ECO:0000256" key="7">
    <source>
        <dbReference type="PROSITE-ProRule" id="PRU01091"/>
    </source>
</evidence>
<evidence type="ECO:0000259" key="9">
    <source>
        <dbReference type="PROSITE" id="PS51755"/>
    </source>
</evidence>
<dbReference type="GO" id="GO:0005829">
    <property type="term" value="C:cytosol"/>
    <property type="evidence" value="ECO:0007669"/>
    <property type="project" value="TreeGrafter"/>
</dbReference>
<feature type="domain" description="OmpR/PhoB-type" evidence="9">
    <location>
        <begin position="124"/>
        <end position="222"/>
    </location>
</feature>
<feature type="domain" description="Response regulatory" evidence="8">
    <location>
        <begin position="2"/>
        <end position="116"/>
    </location>
</feature>
<evidence type="ECO:0000256" key="2">
    <source>
        <dbReference type="ARBA" id="ARBA00023012"/>
    </source>
</evidence>
<comment type="caution">
    <text evidence="10">The sequence shown here is derived from an EMBL/GenBank/DDBJ whole genome shotgun (WGS) entry which is preliminary data.</text>
</comment>
<feature type="DNA-binding region" description="OmpR/PhoB-type" evidence="7">
    <location>
        <begin position="124"/>
        <end position="222"/>
    </location>
</feature>
<dbReference type="InterPro" id="IPR001867">
    <property type="entry name" value="OmpR/PhoB-type_DNA-bd"/>
</dbReference>
<dbReference type="Gene3D" id="6.10.250.690">
    <property type="match status" value="1"/>
</dbReference>
<evidence type="ECO:0000313" key="10">
    <source>
        <dbReference type="EMBL" id="MBB5182387.1"/>
    </source>
</evidence>
<dbReference type="GO" id="GO:0006355">
    <property type="term" value="P:regulation of DNA-templated transcription"/>
    <property type="evidence" value="ECO:0007669"/>
    <property type="project" value="InterPro"/>
</dbReference>
<evidence type="ECO:0000256" key="6">
    <source>
        <dbReference type="PROSITE-ProRule" id="PRU00169"/>
    </source>
</evidence>
<dbReference type="PANTHER" id="PTHR48111:SF22">
    <property type="entry name" value="REGULATOR OF RPOS"/>
    <property type="match status" value="1"/>
</dbReference>
<name>A0A7W8CY34_9FIRM</name>
<dbReference type="Gene3D" id="3.40.50.2300">
    <property type="match status" value="1"/>
</dbReference>
<keyword evidence="4 7" id="KW-0238">DNA-binding</keyword>
<dbReference type="SUPFAM" id="SSF52172">
    <property type="entry name" value="CheY-like"/>
    <property type="match status" value="1"/>
</dbReference>
<reference evidence="10 11" key="1">
    <citation type="submission" date="2020-08" db="EMBL/GenBank/DDBJ databases">
        <title>Genomic Encyclopedia of Type Strains, Phase IV (KMG-IV): sequencing the most valuable type-strain genomes for metagenomic binning, comparative biology and taxonomic classification.</title>
        <authorList>
            <person name="Goeker M."/>
        </authorList>
    </citation>
    <scope>NUCLEOTIDE SEQUENCE [LARGE SCALE GENOMIC DNA]</scope>
    <source>
        <strain evidence="10 11">DSM 25799</strain>
    </source>
</reference>
<keyword evidence="5" id="KW-0804">Transcription</keyword>
<dbReference type="CDD" id="cd17625">
    <property type="entry name" value="REC_OmpR_DrrD-like"/>
    <property type="match status" value="1"/>
</dbReference>
<dbReference type="RefSeq" id="WP_183327010.1">
    <property type="nucleotide sequence ID" value="NZ_JACHHK010000001.1"/>
</dbReference>
<keyword evidence="1 6" id="KW-0597">Phosphoprotein</keyword>
<dbReference type="InterPro" id="IPR036388">
    <property type="entry name" value="WH-like_DNA-bd_sf"/>
</dbReference>
<organism evidence="10 11">
    <name type="scientific">Catenisphaera adipataccumulans</name>
    <dbReference type="NCBI Taxonomy" id="700500"/>
    <lineage>
        <taxon>Bacteria</taxon>
        <taxon>Bacillati</taxon>
        <taxon>Bacillota</taxon>
        <taxon>Erysipelotrichia</taxon>
        <taxon>Erysipelotrichales</taxon>
        <taxon>Erysipelotrichaceae</taxon>
        <taxon>Catenisphaera</taxon>
    </lineage>
</organism>
<evidence type="ECO:0000256" key="4">
    <source>
        <dbReference type="ARBA" id="ARBA00023125"/>
    </source>
</evidence>
<accession>A0A7W8CY34</accession>
<dbReference type="SMART" id="SM00862">
    <property type="entry name" value="Trans_reg_C"/>
    <property type="match status" value="1"/>
</dbReference>
<dbReference type="PROSITE" id="PS51755">
    <property type="entry name" value="OMPR_PHOB"/>
    <property type="match status" value="1"/>
</dbReference>
<dbReference type="Pfam" id="PF00072">
    <property type="entry name" value="Response_reg"/>
    <property type="match status" value="1"/>
</dbReference>
<protein>
    <submittedName>
        <fullName evidence="10">DNA-binding response OmpR family regulator</fullName>
    </submittedName>
</protein>
<dbReference type="GO" id="GO:0032993">
    <property type="term" value="C:protein-DNA complex"/>
    <property type="evidence" value="ECO:0007669"/>
    <property type="project" value="TreeGrafter"/>
</dbReference>